<dbReference type="Pfam" id="PF03663">
    <property type="entry name" value="Glyco_hydro_76"/>
    <property type="match status" value="1"/>
</dbReference>
<dbReference type="AlphaFoldDB" id="A0AAE8SZY4"/>
<name>A0AAE8SZY4_9PEZI</name>
<dbReference type="InterPro" id="IPR008928">
    <property type="entry name" value="6-hairpin_glycosidase_sf"/>
</dbReference>
<keyword evidence="3" id="KW-1185">Reference proteome</keyword>
<accession>A0AAE8SZY4</accession>
<organism evidence="2 3">
    <name type="scientific">Cephalotrichum gorgonifer</name>
    <dbReference type="NCBI Taxonomy" id="2041049"/>
    <lineage>
        <taxon>Eukaryota</taxon>
        <taxon>Fungi</taxon>
        <taxon>Dikarya</taxon>
        <taxon>Ascomycota</taxon>
        <taxon>Pezizomycotina</taxon>
        <taxon>Sordariomycetes</taxon>
        <taxon>Hypocreomycetidae</taxon>
        <taxon>Microascales</taxon>
        <taxon>Microascaceae</taxon>
        <taxon>Cephalotrichum</taxon>
    </lineage>
</organism>
<dbReference type="PANTHER" id="PTHR47791:SF2">
    <property type="entry name" value="ENDO MANNANASE, GH76 FAMILY (EUROFUNG)"/>
    <property type="match status" value="1"/>
</dbReference>
<dbReference type="PANTHER" id="PTHR47791">
    <property type="entry name" value="MEIOTICALLY UP-REGULATED GENE 191 PROTEIN"/>
    <property type="match status" value="1"/>
</dbReference>
<dbReference type="InterPro" id="IPR005198">
    <property type="entry name" value="Glyco_hydro_76"/>
</dbReference>
<comment type="caution">
    <text evidence="2">The sequence shown here is derived from an EMBL/GenBank/DDBJ whole genome shotgun (WGS) entry which is preliminary data.</text>
</comment>
<keyword evidence="2" id="KW-0378">Hydrolase</keyword>
<dbReference type="GO" id="GO:0005975">
    <property type="term" value="P:carbohydrate metabolic process"/>
    <property type="evidence" value="ECO:0007669"/>
    <property type="project" value="InterPro"/>
</dbReference>
<dbReference type="InterPro" id="IPR053169">
    <property type="entry name" value="MUG_Protein"/>
</dbReference>
<feature type="region of interest" description="Disordered" evidence="1">
    <location>
        <begin position="506"/>
        <end position="569"/>
    </location>
</feature>
<evidence type="ECO:0000256" key="1">
    <source>
        <dbReference type="SAM" id="MobiDB-lite"/>
    </source>
</evidence>
<gene>
    <name evidence="2" type="ORF">DNG_09232</name>
</gene>
<dbReference type="EMBL" id="ONZQ02000016">
    <property type="protein sequence ID" value="SPO06542.1"/>
    <property type="molecule type" value="Genomic_DNA"/>
</dbReference>
<dbReference type="Proteomes" id="UP001187682">
    <property type="component" value="Unassembled WGS sequence"/>
</dbReference>
<reference evidence="2" key="1">
    <citation type="submission" date="2018-03" db="EMBL/GenBank/DDBJ databases">
        <authorList>
            <person name="Guldener U."/>
        </authorList>
    </citation>
    <scope>NUCLEOTIDE SEQUENCE</scope>
</reference>
<sequence>MIENLAPGFVPGRSWALWHDFWNDSKKPVLDSQDCEPDIPSSFVRDGIVARDGNTGEVNPLEMAYNALVTMQREFWDPQSKTWPTAIDWTAAFIHTAFTGMTDTLSMASDESFANMNEDEVLKTVETYFNQIVDFYSGQNAASLRGQAFDDMLWVVLGWLESTSFIKSHSDLHYSGDDDRVSSRLRRRIALVSRAWQQGNEWMGAFGLRAREFWDLARVGWGEDLCGGGMRWSPHLLVYKNAITNQLWIASSAKIYIDFPVENIEARNQTYLEVAMKGYDWIMAVNMTNKAGLFVDGYHISNPPADNTKCDTRDESVYTYNQGVLLTGQRRLWEATGSPDFLRDGHQLTQDVIQATGWDLREGSPTDEIQPDKLPPWRGLGRAGVIEERCDSTGDCSQNTQTFKGIYFHHLTEFCMPITRPNQDVDDKAFDAVVERHANACRAYLPWIAHNAEAALGTRDERGVFGGWWGADKYQVWDSDGARYRSQNVSDYRNFGIPDNDVWRAAGEKPAPLPGVEARDVEEPLSRDARNSGRRGLGSTEAQQEKRKNKARAEDPNDRGRGRTVETQNSGMSVLRAWWEISQAHA</sequence>
<dbReference type="Gene3D" id="1.50.10.20">
    <property type="match status" value="1"/>
</dbReference>
<dbReference type="GO" id="GO:0016787">
    <property type="term" value="F:hydrolase activity"/>
    <property type="evidence" value="ECO:0007669"/>
    <property type="project" value="UniProtKB-KW"/>
</dbReference>
<evidence type="ECO:0000313" key="2">
    <source>
        <dbReference type="EMBL" id="SPO06542.1"/>
    </source>
</evidence>
<feature type="compositionally biased region" description="Basic and acidic residues" evidence="1">
    <location>
        <begin position="517"/>
        <end position="531"/>
    </location>
</feature>
<feature type="compositionally biased region" description="Basic and acidic residues" evidence="1">
    <location>
        <begin position="543"/>
        <end position="564"/>
    </location>
</feature>
<evidence type="ECO:0000313" key="3">
    <source>
        <dbReference type="Proteomes" id="UP001187682"/>
    </source>
</evidence>
<proteinExistence type="predicted"/>
<dbReference type="SUPFAM" id="SSF48208">
    <property type="entry name" value="Six-hairpin glycosidases"/>
    <property type="match status" value="1"/>
</dbReference>
<protein>
    <submittedName>
        <fullName evidence="2">Related to glycosyl hydrolase</fullName>
    </submittedName>
</protein>